<dbReference type="InterPro" id="IPR029044">
    <property type="entry name" value="Nucleotide-diphossugar_trans"/>
</dbReference>
<dbReference type="Gene3D" id="3.90.550.10">
    <property type="entry name" value="Spore Coat Polysaccharide Biosynthesis Protein SpsA, Chain A"/>
    <property type="match status" value="1"/>
</dbReference>
<keyword evidence="3" id="KW-1185">Reference proteome</keyword>
<comment type="caution">
    <text evidence="2">The sequence shown here is derived from an EMBL/GenBank/DDBJ whole genome shotgun (WGS) entry which is preliminary data.</text>
</comment>
<dbReference type="Proteomes" id="UP001595456">
    <property type="component" value="Unassembled WGS sequence"/>
</dbReference>
<dbReference type="SUPFAM" id="SSF53448">
    <property type="entry name" value="Nucleotide-diphospho-sugar transferases"/>
    <property type="match status" value="1"/>
</dbReference>
<reference evidence="3" key="1">
    <citation type="journal article" date="2019" name="Int. J. Syst. Evol. Microbiol.">
        <title>The Global Catalogue of Microorganisms (GCM) 10K type strain sequencing project: providing services to taxonomists for standard genome sequencing and annotation.</title>
        <authorList>
            <consortium name="The Broad Institute Genomics Platform"/>
            <consortium name="The Broad Institute Genome Sequencing Center for Infectious Disease"/>
            <person name="Wu L."/>
            <person name="Ma J."/>
        </authorList>
    </citation>
    <scope>NUCLEOTIDE SEQUENCE [LARGE SCALE GENOMIC DNA]</scope>
    <source>
        <strain evidence="3">KCTC 52607</strain>
    </source>
</reference>
<dbReference type="RefSeq" id="WP_336925037.1">
    <property type="nucleotide sequence ID" value="NZ_JBANRO010000002.1"/>
</dbReference>
<dbReference type="InterPro" id="IPR001173">
    <property type="entry name" value="Glyco_trans_2-like"/>
</dbReference>
<gene>
    <name evidence="2" type="ORF">ACFODU_01020</name>
</gene>
<dbReference type="Pfam" id="PF00535">
    <property type="entry name" value="Glycos_transf_2"/>
    <property type="match status" value="1"/>
</dbReference>
<name>A0ABV7E367_9SPHN</name>
<accession>A0ABV7E367</accession>
<dbReference type="PANTHER" id="PTHR43685:SF2">
    <property type="entry name" value="GLYCOSYLTRANSFERASE 2-LIKE DOMAIN-CONTAINING PROTEIN"/>
    <property type="match status" value="1"/>
</dbReference>
<dbReference type="EMBL" id="JBHRST010000001">
    <property type="protein sequence ID" value="MFC3096381.1"/>
    <property type="molecule type" value="Genomic_DNA"/>
</dbReference>
<protein>
    <submittedName>
        <fullName evidence="2">Glycosyltransferase family 2 protein</fullName>
    </submittedName>
</protein>
<evidence type="ECO:0000259" key="1">
    <source>
        <dbReference type="Pfam" id="PF00535"/>
    </source>
</evidence>
<dbReference type="CDD" id="cd00761">
    <property type="entry name" value="Glyco_tranf_GTA_type"/>
    <property type="match status" value="1"/>
</dbReference>
<evidence type="ECO:0000313" key="2">
    <source>
        <dbReference type="EMBL" id="MFC3096381.1"/>
    </source>
</evidence>
<sequence>MENTVTTATDKTLSVVIPNHNYGRFVGAAIASVAAQTYGPIQLIVVDDASTDNSVEEIHKALDAATTLDATVLIALEENVGKLGALNRALEHVTGHYFIILDSDDVLLPEYAERTIAELEKARAEDSSIAFLYTDCMLINQAGEQLDRGKSAAWEPALLERYSFVPEPATCLAAPVLEAAPYDEAIRKGTKHHKWKKIVANGWNGRHLAEPLFCYRMHDANLSGIGKRVTAEVESGIGGERILSGYWPLQTTER</sequence>
<proteinExistence type="predicted"/>
<evidence type="ECO:0000313" key="3">
    <source>
        <dbReference type="Proteomes" id="UP001595456"/>
    </source>
</evidence>
<organism evidence="2 3">
    <name type="scientific">Alteraurantiacibacter palmitatis</name>
    <dbReference type="NCBI Taxonomy" id="2054628"/>
    <lineage>
        <taxon>Bacteria</taxon>
        <taxon>Pseudomonadati</taxon>
        <taxon>Pseudomonadota</taxon>
        <taxon>Alphaproteobacteria</taxon>
        <taxon>Sphingomonadales</taxon>
        <taxon>Erythrobacteraceae</taxon>
        <taxon>Alteraurantiacibacter</taxon>
    </lineage>
</organism>
<dbReference type="InterPro" id="IPR050834">
    <property type="entry name" value="Glycosyltransf_2"/>
</dbReference>
<dbReference type="PANTHER" id="PTHR43685">
    <property type="entry name" value="GLYCOSYLTRANSFERASE"/>
    <property type="match status" value="1"/>
</dbReference>
<feature type="domain" description="Glycosyltransferase 2-like" evidence="1">
    <location>
        <begin position="14"/>
        <end position="126"/>
    </location>
</feature>